<evidence type="ECO:0008006" key="3">
    <source>
        <dbReference type="Google" id="ProtNLM"/>
    </source>
</evidence>
<reference evidence="1 2" key="1">
    <citation type="submission" date="2017-11" db="EMBL/GenBank/DDBJ databases">
        <authorList>
            <person name="Duchaud E."/>
        </authorList>
    </citation>
    <scope>NUCLEOTIDE SEQUENCE [LARGE SCALE GENOMIC DNA]</scope>
    <source>
        <strain evidence="1 2">TNO010</strain>
    </source>
</reference>
<accession>A0A2I2MC64</accession>
<dbReference type="RefSeq" id="WP_144430043.1">
    <property type="nucleotide sequence ID" value="NZ_OENE01000048.1"/>
</dbReference>
<dbReference type="EMBL" id="OENE01000048">
    <property type="protein sequence ID" value="SOU89630.1"/>
    <property type="molecule type" value="Genomic_DNA"/>
</dbReference>
<organism evidence="1 2">
    <name type="scientific">Tenacibaculum finnmarkense genomovar ulcerans</name>
    <dbReference type="NCBI Taxonomy" id="2781388"/>
    <lineage>
        <taxon>Bacteria</taxon>
        <taxon>Pseudomonadati</taxon>
        <taxon>Bacteroidota</taxon>
        <taxon>Flavobacteriia</taxon>
        <taxon>Flavobacteriales</taxon>
        <taxon>Flavobacteriaceae</taxon>
        <taxon>Tenacibaculum</taxon>
        <taxon>Tenacibaculum finnmarkense</taxon>
    </lineage>
</organism>
<evidence type="ECO:0000313" key="2">
    <source>
        <dbReference type="Proteomes" id="UP000490060"/>
    </source>
</evidence>
<dbReference type="Proteomes" id="UP000490060">
    <property type="component" value="Unassembled WGS sequence"/>
</dbReference>
<sequence length="160" mass="17762">MKSIKVIILLTVIGLIVIGCKHNSKEQERQEKGVVATTDFSGNYVTASYKKRSEGYDWIAVSVAQNSAEEIYISVRSRADGKKPTCTFDTVAKKAGNNTFKTLTNGKIILFSFKDNKISISTEKFENRLILNFYCSGGGSLAGDYEKINESLDKTQIDKK</sequence>
<dbReference type="AlphaFoldDB" id="A0A2I2MC64"/>
<name>A0A2I2MC64_9FLAO</name>
<dbReference type="PROSITE" id="PS51257">
    <property type="entry name" value="PROKAR_LIPOPROTEIN"/>
    <property type="match status" value="1"/>
</dbReference>
<evidence type="ECO:0000313" key="1">
    <source>
        <dbReference type="EMBL" id="SOU89630.1"/>
    </source>
</evidence>
<gene>
    <name evidence="1" type="ORF">TNO010_520015</name>
</gene>
<protein>
    <recommendedName>
        <fullName evidence="3">Lipoprotein</fullName>
    </recommendedName>
</protein>
<proteinExistence type="predicted"/>